<dbReference type="PROSITE" id="PS00041">
    <property type="entry name" value="HTH_ARAC_FAMILY_1"/>
    <property type="match status" value="1"/>
</dbReference>
<dbReference type="PANTHER" id="PTHR46796:SF7">
    <property type="entry name" value="ARAC FAMILY TRANSCRIPTIONAL REGULATOR"/>
    <property type="match status" value="1"/>
</dbReference>
<keyword evidence="6" id="KW-1185">Reference proteome</keyword>
<protein>
    <submittedName>
        <fullName evidence="5">AraC family transcriptional regulator</fullName>
    </submittedName>
</protein>
<dbReference type="PROSITE" id="PS01124">
    <property type="entry name" value="HTH_ARAC_FAMILY_2"/>
    <property type="match status" value="1"/>
</dbReference>
<feature type="domain" description="HTH araC/xylS-type" evidence="4">
    <location>
        <begin position="193"/>
        <end position="291"/>
    </location>
</feature>
<accession>A0ABT1U543</accession>
<keyword evidence="1" id="KW-0805">Transcription regulation</keyword>
<evidence type="ECO:0000259" key="4">
    <source>
        <dbReference type="PROSITE" id="PS01124"/>
    </source>
</evidence>
<reference evidence="5 6" key="1">
    <citation type="submission" date="2022-07" db="EMBL/GenBank/DDBJ databases">
        <title>Methylomonas rivi sp. nov., Methylomonas rosea sp. nov., Methylomonas aureus sp. nov. and Methylomonas subterranea sp. nov., four novel methanotrophs isolated from a freshwater creek and the deep terrestrial subsurface.</title>
        <authorList>
            <person name="Abin C."/>
            <person name="Sankaranarayanan K."/>
            <person name="Garner C."/>
            <person name="Sindelar R."/>
            <person name="Kotary K."/>
            <person name="Garner R."/>
            <person name="Barclay S."/>
            <person name="Lawson P."/>
            <person name="Krumholz L."/>
        </authorList>
    </citation>
    <scope>NUCLEOTIDE SEQUENCE [LARGE SCALE GENOMIC DNA]</scope>
    <source>
        <strain evidence="5 6">WSC-6</strain>
    </source>
</reference>
<dbReference type="SUPFAM" id="SSF46689">
    <property type="entry name" value="Homeodomain-like"/>
    <property type="match status" value="2"/>
</dbReference>
<keyword evidence="3" id="KW-0804">Transcription</keyword>
<evidence type="ECO:0000313" key="6">
    <source>
        <dbReference type="Proteomes" id="UP001524586"/>
    </source>
</evidence>
<evidence type="ECO:0000256" key="2">
    <source>
        <dbReference type="ARBA" id="ARBA00023125"/>
    </source>
</evidence>
<dbReference type="Proteomes" id="UP001524586">
    <property type="component" value="Unassembled WGS sequence"/>
</dbReference>
<dbReference type="Pfam" id="PF12833">
    <property type="entry name" value="HTH_18"/>
    <property type="match status" value="1"/>
</dbReference>
<organism evidence="5 6">
    <name type="scientific">Methylomonas rivi</name>
    <dbReference type="NCBI Taxonomy" id="2952226"/>
    <lineage>
        <taxon>Bacteria</taxon>
        <taxon>Pseudomonadati</taxon>
        <taxon>Pseudomonadota</taxon>
        <taxon>Gammaproteobacteria</taxon>
        <taxon>Methylococcales</taxon>
        <taxon>Methylococcaceae</taxon>
        <taxon>Methylomonas</taxon>
    </lineage>
</organism>
<dbReference type="InterPro" id="IPR018060">
    <property type="entry name" value="HTH_AraC"/>
</dbReference>
<evidence type="ECO:0000313" key="5">
    <source>
        <dbReference type="EMBL" id="MCQ8128983.1"/>
    </source>
</evidence>
<dbReference type="Gene3D" id="1.10.10.60">
    <property type="entry name" value="Homeodomain-like"/>
    <property type="match status" value="2"/>
</dbReference>
<gene>
    <name evidence="5" type="ORF">NP596_10995</name>
</gene>
<dbReference type="InterPro" id="IPR032783">
    <property type="entry name" value="AraC_lig"/>
</dbReference>
<dbReference type="InterPro" id="IPR009057">
    <property type="entry name" value="Homeodomain-like_sf"/>
</dbReference>
<comment type="caution">
    <text evidence="5">The sequence shown here is derived from an EMBL/GenBank/DDBJ whole genome shotgun (WGS) entry which is preliminary data.</text>
</comment>
<name>A0ABT1U543_9GAMM</name>
<dbReference type="PANTHER" id="PTHR46796">
    <property type="entry name" value="HTH-TYPE TRANSCRIPTIONAL ACTIVATOR RHAS-RELATED"/>
    <property type="match status" value="1"/>
</dbReference>
<evidence type="ECO:0000256" key="3">
    <source>
        <dbReference type="ARBA" id="ARBA00023163"/>
    </source>
</evidence>
<dbReference type="SMART" id="SM00342">
    <property type="entry name" value="HTH_ARAC"/>
    <property type="match status" value="1"/>
</dbReference>
<keyword evidence="2" id="KW-0238">DNA-binding</keyword>
<proteinExistence type="predicted"/>
<dbReference type="EMBL" id="JANIBK010000050">
    <property type="protein sequence ID" value="MCQ8128983.1"/>
    <property type="molecule type" value="Genomic_DNA"/>
</dbReference>
<dbReference type="RefSeq" id="WP_256615399.1">
    <property type="nucleotide sequence ID" value="NZ_JANIBK010000050.1"/>
</dbReference>
<dbReference type="InterPro" id="IPR018062">
    <property type="entry name" value="HTH_AraC-typ_CS"/>
</dbReference>
<sequence length="293" mass="32762">MDALTPLINGLNLHAKLIYSGGVCGRWLMDHNSETSVWFHLVSKGQGFVHSPRWPAPLALNTGDLILFLPHAARHFLSYSPEHLPDNDRDTRLTDWLDGEAAFVCGEIELAAPKSSLWQALPAEVVIRRNLAGNMLPRLIELVIEETSTQGFGSDSVIERLCDGLFVLLIRYCIEEGLVREGVFAAMQDKRLATALGLIHQQPWHAWTLNELCARAGMSKSVLSEKFSALIGHSPIGYLTSWRLQIAAHWLLEPDMTVEKVAERCGYNSVPAFSKAFKRQFAQPPGAFRRHKE</sequence>
<evidence type="ECO:0000256" key="1">
    <source>
        <dbReference type="ARBA" id="ARBA00023015"/>
    </source>
</evidence>
<dbReference type="InterPro" id="IPR050204">
    <property type="entry name" value="AraC_XylS_family_regulators"/>
</dbReference>
<dbReference type="Pfam" id="PF12852">
    <property type="entry name" value="Cupin_6"/>
    <property type="match status" value="1"/>
</dbReference>